<name>A0A0F9UB34_9ZZZZ</name>
<accession>A0A0F9UB34</accession>
<gene>
    <name evidence="1" type="ORF">LCGC14_0227590</name>
</gene>
<dbReference type="AlphaFoldDB" id="A0A0F9UB34"/>
<comment type="caution">
    <text evidence="1">The sequence shown here is derived from an EMBL/GenBank/DDBJ whole genome shotgun (WGS) entry which is preliminary data.</text>
</comment>
<protein>
    <submittedName>
        <fullName evidence="1">Uncharacterized protein</fullName>
    </submittedName>
</protein>
<organism evidence="1">
    <name type="scientific">marine sediment metagenome</name>
    <dbReference type="NCBI Taxonomy" id="412755"/>
    <lineage>
        <taxon>unclassified sequences</taxon>
        <taxon>metagenomes</taxon>
        <taxon>ecological metagenomes</taxon>
    </lineage>
</organism>
<reference evidence="1" key="1">
    <citation type="journal article" date="2015" name="Nature">
        <title>Complex archaea that bridge the gap between prokaryotes and eukaryotes.</title>
        <authorList>
            <person name="Spang A."/>
            <person name="Saw J.H."/>
            <person name="Jorgensen S.L."/>
            <person name="Zaremba-Niedzwiedzka K."/>
            <person name="Martijn J."/>
            <person name="Lind A.E."/>
            <person name="van Eijk R."/>
            <person name="Schleper C."/>
            <person name="Guy L."/>
            <person name="Ettema T.J."/>
        </authorList>
    </citation>
    <scope>NUCLEOTIDE SEQUENCE</scope>
</reference>
<sequence>MLRLEALKAQAKSKREKDLVELAFQNGFDAGVRAAQDKTRQALQTLGLVTSDQIEDL</sequence>
<evidence type="ECO:0000313" key="1">
    <source>
        <dbReference type="EMBL" id="KKN90390.1"/>
    </source>
</evidence>
<dbReference type="EMBL" id="LAZR01000110">
    <property type="protein sequence ID" value="KKN90390.1"/>
    <property type="molecule type" value="Genomic_DNA"/>
</dbReference>
<proteinExistence type="predicted"/>